<proteinExistence type="predicted"/>
<sequence>MAVRLSAVETVVSPSFRTFWLHARADGYLADLQAAGRLADAGDVGFSGSAVAVRTVADPGSVRAAVEIWSRRPLLIGDETPYDYAVEGEIDLSTGQWCIDESQDSAVQAGTPLPGGAGTYGVRVTAYHEPDERYRLQIWPSGRHR</sequence>
<comment type="caution">
    <text evidence="1">The sequence shown here is derived from an EMBL/GenBank/DDBJ whole genome shotgun (WGS) entry which is preliminary data.</text>
</comment>
<organism evidence="1 2">
    <name type="scientific">Actinoplanes cyaneus</name>
    <dbReference type="NCBI Taxonomy" id="52696"/>
    <lineage>
        <taxon>Bacteria</taxon>
        <taxon>Bacillati</taxon>
        <taxon>Actinomycetota</taxon>
        <taxon>Actinomycetes</taxon>
        <taxon>Micromonosporales</taxon>
        <taxon>Micromonosporaceae</taxon>
        <taxon>Actinoplanes</taxon>
    </lineage>
</organism>
<evidence type="ECO:0000313" key="1">
    <source>
        <dbReference type="EMBL" id="GID67802.1"/>
    </source>
</evidence>
<reference evidence="1" key="1">
    <citation type="submission" date="2021-01" db="EMBL/GenBank/DDBJ databases">
        <title>Whole genome shotgun sequence of Actinoplanes cyaneus NBRC 14990.</title>
        <authorList>
            <person name="Komaki H."/>
            <person name="Tamura T."/>
        </authorList>
    </citation>
    <scope>NUCLEOTIDE SEQUENCE</scope>
    <source>
        <strain evidence="1">NBRC 14990</strain>
    </source>
</reference>
<dbReference type="AlphaFoldDB" id="A0A919INX9"/>
<dbReference type="RefSeq" id="WP_203745906.1">
    <property type="nucleotide sequence ID" value="NZ_BAAAUC010000008.1"/>
</dbReference>
<accession>A0A919INX9</accession>
<name>A0A919INX9_9ACTN</name>
<dbReference type="Proteomes" id="UP000619479">
    <property type="component" value="Unassembled WGS sequence"/>
</dbReference>
<keyword evidence="2" id="KW-1185">Reference proteome</keyword>
<protein>
    <submittedName>
        <fullName evidence="1">Uncharacterized protein</fullName>
    </submittedName>
</protein>
<gene>
    <name evidence="1" type="ORF">Acy02nite_56830</name>
</gene>
<evidence type="ECO:0000313" key="2">
    <source>
        <dbReference type="Proteomes" id="UP000619479"/>
    </source>
</evidence>
<dbReference type="EMBL" id="BOMH01000041">
    <property type="protein sequence ID" value="GID67802.1"/>
    <property type="molecule type" value="Genomic_DNA"/>
</dbReference>